<accession>A0AAV6YKV7</accession>
<comment type="caution">
    <text evidence="1">The sequence shown here is derived from an EMBL/GenBank/DDBJ whole genome shotgun (WGS) entry which is preliminary data.</text>
</comment>
<evidence type="ECO:0000313" key="2">
    <source>
        <dbReference type="Proteomes" id="UP000824782"/>
    </source>
</evidence>
<dbReference type="AlphaFoldDB" id="A0AAV6YKV7"/>
<gene>
    <name evidence="1" type="ORF">GDO81_018957</name>
</gene>
<name>A0AAV6YKV7_ENGPU</name>
<evidence type="ECO:0000313" key="1">
    <source>
        <dbReference type="EMBL" id="KAG8534636.1"/>
    </source>
</evidence>
<reference evidence="1" key="1">
    <citation type="thesis" date="2020" institute="ProQuest LLC" country="789 East Eisenhower Parkway, Ann Arbor, MI, USA">
        <title>Comparative Genomics and Chromosome Evolution.</title>
        <authorList>
            <person name="Mudd A.B."/>
        </authorList>
    </citation>
    <scope>NUCLEOTIDE SEQUENCE</scope>
    <source>
        <strain evidence="1">237g6f4</strain>
        <tissue evidence="1">Blood</tissue>
    </source>
</reference>
<organism evidence="1 2">
    <name type="scientific">Engystomops pustulosus</name>
    <name type="common">Tungara frog</name>
    <name type="synonym">Physalaemus pustulosus</name>
    <dbReference type="NCBI Taxonomy" id="76066"/>
    <lineage>
        <taxon>Eukaryota</taxon>
        <taxon>Metazoa</taxon>
        <taxon>Chordata</taxon>
        <taxon>Craniata</taxon>
        <taxon>Vertebrata</taxon>
        <taxon>Euteleostomi</taxon>
        <taxon>Amphibia</taxon>
        <taxon>Batrachia</taxon>
        <taxon>Anura</taxon>
        <taxon>Neobatrachia</taxon>
        <taxon>Hyloidea</taxon>
        <taxon>Leptodactylidae</taxon>
        <taxon>Leiuperinae</taxon>
        <taxon>Engystomops</taxon>
    </lineage>
</organism>
<sequence>MSRPMSFKCTPSSLIKFALSPSSCLWRTTTPNRDLTNLAIRALTIRLARSTAPESLAPCHTTLGTISDHTRTISEKKEESLSISERIRMSSSGALVRHKSFPPACITKMTGPAADPLIWTTSGRT</sequence>
<dbReference type="Proteomes" id="UP000824782">
    <property type="component" value="Unassembled WGS sequence"/>
</dbReference>
<dbReference type="EMBL" id="WNYA01097107">
    <property type="protein sequence ID" value="KAG8534636.1"/>
    <property type="molecule type" value="Genomic_DNA"/>
</dbReference>
<proteinExistence type="predicted"/>
<keyword evidence="2" id="KW-1185">Reference proteome</keyword>
<protein>
    <submittedName>
        <fullName evidence="1">Uncharacterized protein</fullName>
    </submittedName>
</protein>